<dbReference type="Proteomes" id="UP001140091">
    <property type="component" value="Unassembled WGS sequence"/>
</dbReference>
<sequence length="898" mass="100244">MTPRQPQPVQAAHIWRRRPDGYVPPGQPGSSESLTVAVRQALATRAVQRLAVQEGPQGAQSLMSSTAANNLSVVPVFDSSNYTRWASAMRSYLQFQSLWQIVSGQSELLDELKDVAAVPANSETGTEAVLAVKYSAEAKKLRIEQRAKWIADNDSAVGALKLRIKESLHIHVNKDNAAETWSTFKDKYGKTSSSQKFSWFMQLMRFQLPGTSNPHKELGPFDDLVSKLSKAGINFDDEVLSMLLIMKLPEFYCTIMPLLVRDINQDDLKLEDTKGYLVTEWERKQRPAVKPLANRISAVKHKKASPQFHSQQKGRHPSAPPQQRAEFVPQQQQQGKKQRQRGGCGKSGKSAKAKGKAHAHAADVSDSDSDYEFGDDDRLFAATALADQASQGLAASMARLEEIPDQAGPSTSKSADRPSSSPSSSSEGSSDSSFDILPLESSIGMSQTNVAIHSYPPAPPTKPLVPRTNGRMTARGNRKVPLPSSNQLREPYTMPELMEEISRATNTPIQRKKDGKVTKFSITGGRWGDAPFPGITLGSKKGPGGSVPINFFTPDHKVHLRSKYTPPPTRPPRPLPTPPAPKRTHTVTLITGSGAVSRVEREVPVQKRPTPLSIYSAVEASRREASRLGVRKTTQTMKKLEIDSGVRQDPDVLQKDKDLEMAPSRSPSPLTEIMEITEAEDSDFVSIGSQPNSRKRSRSPSPDYEAPQTKRFKPRSFDDDFEEEELRAELAARAAKGLIDQPIPTERDEQGRKILPKRWVARIFHHSNEWSFDPWCEWVSVQDSLMEFRKSPHHKGNALRIFPSGTIDVVPRQDFAPNDDVIIPKEYCWVESQYGFEIHYGDKPRYDCRKGYHWLFLAKHNKWVELWDTWNTMMTADEVARHRENCSECLDGEGCGQC</sequence>
<gene>
    <name evidence="2" type="ORF">H1R20_g13782</name>
</gene>
<feature type="region of interest" description="Disordered" evidence="1">
    <location>
        <begin position="297"/>
        <end position="371"/>
    </location>
</feature>
<dbReference type="Pfam" id="PF14223">
    <property type="entry name" value="Retrotran_gag_2"/>
    <property type="match status" value="1"/>
</dbReference>
<feature type="region of interest" description="Disordered" evidence="1">
    <location>
        <begin position="405"/>
        <end position="436"/>
    </location>
</feature>
<name>A0A9W8IUN9_9AGAR</name>
<feature type="region of interest" description="Disordered" evidence="1">
    <location>
        <begin position="561"/>
        <end position="585"/>
    </location>
</feature>
<feature type="non-terminal residue" evidence="2">
    <location>
        <position position="898"/>
    </location>
</feature>
<evidence type="ECO:0000313" key="2">
    <source>
        <dbReference type="EMBL" id="KAJ2923311.1"/>
    </source>
</evidence>
<dbReference type="EMBL" id="JANBPK010001363">
    <property type="protein sequence ID" value="KAJ2923311.1"/>
    <property type="molecule type" value="Genomic_DNA"/>
</dbReference>
<organism evidence="2 3">
    <name type="scientific">Candolleomyces eurysporus</name>
    <dbReference type="NCBI Taxonomy" id="2828524"/>
    <lineage>
        <taxon>Eukaryota</taxon>
        <taxon>Fungi</taxon>
        <taxon>Dikarya</taxon>
        <taxon>Basidiomycota</taxon>
        <taxon>Agaricomycotina</taxon>
        <taxon>Agaricomycetes</taxon>
        <taxon>Agaricomycetidae</taxon>
        <taxon>Agaricales</taxon>
        <taxon>Agaricineae</taxon>
        <taxon>Psathyrellaceae</taxon>
        <taxon>Candolleomyces</taxon>
    </lineage>
</organism>
<evidence type="ECO:0000256" key="1">
    <source>
        <dbReference type="SAM" id="MobiDB-lite"/>
    </source>
</evidence>
<evidence type="ECO:0008006" key="4">
    <source>
        <dbReference type="Google" id="ProtNLM"/>
    </source>
</evidence>
<comment type="caution">
    <text evidence="2">The sequence shown here is derived from an EMBL/GenBank/DDBJ whole genome shotgun (WGS) entry which is preliminary data.</text>
</comment>
<feature type="compositionally biased region" description="Basic and acidic residues" evidence="1">
    <location>
        <begin position="639"/>
        <end position="660"/>
    </location>
</feature>
<feature type="region of interest" description="Disordered" evidence="1">
    <location>
        <begin position="639"/>
        <end position="717"/>
    </location>
</feature>
<evidence type="ECO:0000313" key="3">
    <source>
        <dbReference type="Proteomes" id="UP001140091"/>
    </source>
</evidence>
<accession>A0A9W8IUN9</accession>
<proteinExistence type="predicted"/>
<reference evidence="2" key="1">
    <citation type="submission" date="2022-06" db="EMBL/GenBank/DDBJ databases">
        <title>Genome Sequence of Candolleomyces eurysporus.</title>
        <authorList>
            <person name="Buettner E."/>
        </authorList>
    </citation>
    <scope>NUCLEOTIDE SEQUENCE</scope>
    <source>
        <strain evidence="2">VTCC 930004</strain>
    </source>
</reference>
<dbReference type="OrthoDB" id="3069130at2759"/>
<feature type="region of interest" description="Disordered" evidence="1">
    <location>
        <begin position="451"/>
        <end position="488"/>
    </location>
</feature>
<feature type="compositionally biased region" description="Pro residues" evidence="1">
    <location>
        <begin position="565"/>
        <end position="581"/>
    </location>
</feature>
<dbReference type="AlphaFoldDB" id="A0A9W8IUN9"/>
<protein>
    <recommendedName>
        <fullName evidence="4">DUF4219 domain-containing protein</fullName>
    </recommendedName>
</protein>
<feature type="compositionally biased region" description="Basic residues" evidence="1">
    <location>
        <begin position="349"/>
        <end position="359"/>
    </location>
</feature>
<feature type="compositionally biased region" description="Low complexity" evidence="1">
    <location>
        <begin position="409"/>
        <end position="435"/>
    </location>
</feature>
<keyword evidence="3" id="KW-1185">Reference proteome</keyword>